<keyword evidence="2" id="KW-1185">Reference proteome</keyword>
<dbReference type="SUPFAM" id="SSF55961">
    <property type="entry name" value="Bet v1-like"/>
    <property type="match status" value="1"/>
</dbReference>
<protein>
    <recommendedName>
        <fullName evidence="3">Polyketide cyclase/dehydrase</fullName>
    </recommendedName>
</protein>
<evidence type="ECO:0000313" key="2">
    <source>
        <dbReference type="Proteomes" id="UP000002027"/>
    </source>
</evidence>
<proteinExistence type="predicted"/>
<dbReference type="STRING" id="479434.Sthe_0105"/>
<organism evidence="1 2">
    <name type="scientific">Sphaerobacter thermophilus (strain ATCC 49802 / DSM 20745 / KCCM 41009 / NCIMB 13125 / S 6022)</name>
    <dbReference type="NCBI Taxonomy" id="479434"/>
    <lineage>
        <taxon>Bacteria</taxon>
        <taxon>Pseudomonadati</taxon>
        <taxon>Thermomicrobiota</taxon>
        <taxon>Thermomicrobia</taxon>
        <taxon>Sphaerobacterales</taxon>
        <taxon>Sphaerobacterineae</taxon>
        <taxon>Sphaerobacteraceae</taxon>
        <taxon>Sphaerobacter</taxon>
    </lineage>
</organism>
<dbReference type="Pfam" id="PF10604">
    <property type="entry name" value="Polyketide_cyc2"/>
    <property type="match status" value="1"/>
</dbReference>
<reference evidence="2" key="1">
    <citation type="submission" date="2009-11" db="EMBL/GenBank/DDBJ databases">
        <title>The complete chromosome 1 of Sphaerobacter thermophilus DSM 20745.</title>
        <authorList>
            <person name="Lucas S."/>
            <person name="Copeland A."/>
            <person name="Lapidus A."/>
            <person name="Glavina del Rio T."/>
            <person name="Dalin E."/>
            <person name="Tice H."/>
            <person name="Bruce D."/>
            <person name="Goodwin L."/>
            <person name="Pitluck S."/>
            <person name="Kyrpides N."/>
            <person name="Mavromatis K."/>
            <person name="Ivanova N."/>
            <person name="Mikhailova N."/>
            <person name="LaButti K.M."/>
            <person name="Clum A."/>
            <person name="Sun H.I."/>
            <person name="Brettin T."/>
            <person name="Detter J.C."/>
            <person name="Han C."/>
            <person name="Larimer F."/>
            <person name="Land M."/>
            <person name="Hauser L."/>
            <person name="Markowitz V."/>
            <person name="Cheng J.F."/>
            <person name="Hugenholtz P."/>
            <person name="Woyke T."/>
            <person name="Wu D."/>
            <person name="Steenblock K."/>
            <person name="Schneider S."/>
            <person name="Pukall R."/>
            <person name="Goeker M."/>
            <person name="Klenk H.P."/>
            <person name="Eisen J.A."/>
        </authorList>
    </citation>
    <scope>NUCLEOTIDE SEQUENCE [LARGE SCALE GENOMIC DNA]</scope>
    <source>
        <strain evidence="2">ATCC 49802 / DSM 20745 / S 6022</strain>
    </source>
</reference>
<reference evidence="1 2" key="2">
    <citation type="journal article" date="2010" name="Stand. Genomic Sci.">
        <title>Complete genome sequence of Desulfohalobium retbaense type strain (HR(100)).</title>
        <authorList>
            <person name="Spring S."/>
            <person name="Nolan M."/>
            <person name="Lapidus A."/>
            <person name="Glavina Del Rio T."/>
            <person name="Copeland A."/>
            <person name="Tice H."/>
            <person name="Cheng J.F."/>
            <person name="Lucas S."/>
            <person name="Land M."/>
            <person name="Chen F."/>
            <person name="Bruce D."/>
            <person name="Goodwin L."/>
            <person name="Pitluck S."/>
            <person name="Ivanova N."/>
            <person name="Mavromatis K."/>
            <person name="Mikhailova N."/>
            <person name="Pati A."/>
            <person name="Chen A."/>
            <person name="Palaniappan K."/>
            <person name="Hauser L."/>
            <person name="Chang Y.J."/>
            <person name="Jeffries C.D."/>
            <person name="Munk C."/>
            <person name="Kiss H."/>
            <person name="Chain P."/>
            <person name="Han C."/>
            <person name="Brettin T."/>
            <person name="Detter J.C."/>
            <person name="Schuler E."/>
            <person name="Goker M."/>
            <person name="Rohde M."/>
            <person name="Bristow J."/>
            <person name="Eisen J.A."/>
            <person name="Markowitz V."/>
            <person name="Hugenholtz P."/>
            <person name="Kyrpides N.C."/>
            <person name="Klenk H.P."/>
        </authorList>
    </citation>
    <scope>NUCLEOTIDE SEQUENCE [LARGE SCALE GENOMIC DNA]</scope>
    <source>
        <strain evidence="2">ATCC 49802 / DSM 20745 / S 6022</strain>
    </source>
</reference>
<dbReference type="AlphaFoldDB" id="D1C5M8"/>
<dbReference type="OrthoDB" id="2590919at2"/>
<dbReference type="InterPro" id="IPR019587">
    <property type="entry name" value="Polyketide_cyclase/dehydratase"/>
</dbReference>
<dbReference type="RefSeq" id="WP_012870593.1">
    <property type="nucleotide sequence ID" value="NC_013523.1"/>
</dbReference>
<dbReference type="KEGG" id="sti:Sthe_0105"/>
<evidence type="ECO:0000313" key="1">
    <source>
        <dbReference type="EMBL" id="ACZ37544.1"/>
    </source>
</evidence>
<dbReference type="EMBL" id="CP001823">
    <property type="protein sequence ID" value="ACZ37544.1"/>
    <property type="molecule type" value="Genomic_DNA"/>
</dbReference>
<accession>D1C5M8</accession>
<gene>
    <name evidence="1" type="ordered locus">Sthe_0105</name>
</gene>
<sequence>MNGQRQARWIVSGIVEAPVEAVADVLCAIQAGPASDHNGIVLATEGLAAYGEIVISGGPRHFTATVGKPPVTSVEVDVDRQHRRVAVQGHFWYRGIYTVEPHERGSQIVYRVENIARGPVGRLVPLWQWRFDRDMRERLARLLQAMGAVLGSAAYPTAS</sequence>
<dbReference type="HOGENOM" id="CLU_1776449_0_0_0"/>
<evidence type="ECO:0008006" key="3">
    <source>
        <dbReference type="Google" id="ProtNLM"/>
    </source>
</evidence>
<dbReference type="Proteomes" id="UP000002027">
    <property type="component" value="Chromosome 1"/>
</dbReference>
<name>D1C5M8_SPHTD</name>
<dbReference type="InParanoid" id="D1C5M8"/>